<evidence type="ECO:0000259" key="8">
    <source>
        <dbReference type="Pfam" id="PF00534"/>
    </source>
</evidence>
<dbReference type="Pfam" id="PF00588">
    <property type="entry name" value="SpoU_methylase"/>
    <property type="match status" value="1"/>
</dbReference>
<evidence type="ECO:0000256" key="4">
    <source>
        <dbReference type="ARBA" id="ARBA00022679"/>
    </source>
</evidence>
<comment type="caution">
    <text evidence="11">The sequence shown here is derived from an EMBL/GenBank/DDBJ whole genome shotgun (WGS) entry which is preliminary data.</text>
</comment>
<dbReference type="InterPro" id="IPR001537">
    <property type="entry name" value="SpoU_MeTrfase"/>
</dbReference>
<evidence type="ECO:0000313" key="12">
    <source>
        <dbReference type="Proteomes" id="UP000693970"/>
    </source>
</evidence>
<dbReference type="OrthoDB" id="10032790at2759"/>
<evidence type="ECO:0000259" key="9">
    <source>
        <dbReference type="Pfam" id="PF00588"/>
    </source>
</evidence>
<dbReference type="InterPro" id="IPR001296">
    <property type="entry name" value="Glyco_trans_1"/>
</dbReference>
<dbReference type="EC" id="2.4.1.110" evidence="5"/>
<evidence type="ECO:0000256" key="6">
    <source>
        <dbReference type="ARBA" id="ARBA00044539"/>
    </source>
</evidence>
<dbReference type="PANTHER" id="PTHR13615:SF3">
    <property type="entry name" value="GLYCOSYLTRANSFERASE-LIKE DOMAIN-CONTAINING PROTEIN 1"/>
    <property type="match status" value="1"/>
</dbReference>
<evidence type="ECO:0000259" key="10">
    <source>
        <dbReference type="Pfam" id="PF12038"/>
    </source>
</evidence>
<dbReference type="Pfam" id="PF12038">
    <property type="entry name" value="QTMAN_N"/>
    <property type="match status" value="1"/>
</dbReference>
<dbReference type="InterPro" id="IPR051862">
    <property type="entry name" value="GT-like_domain_containing_1"/>
</dbReference>
<gene>
    <name evidence="11" type="ORF">IV203_017999</name>
</gene>
<dbReference type="CDD" id="cd01635">
    <property type="entry name" value="Glycosyltransferase_GTB-type"/>
    <property type="match status" value="1"/>
</dbReference>
<evidence type="ECO:0000256" key="3">
    <source>
        <dbReference type="ARBA" id="ARBA00022676"/>
    </source>
</evidence>
<comment type="catalytic activity">
    <reaction evidence="7">
        <text>queuosine(34) in tRNA(Asp) + GDP-alpha-D-mannose = O-4''-alpha-D-mannosylqueuosine(34) in tRNA(Asp) + GDP + H(+)</text>
        <dbReference type="Rhea" id="RHEA:12885"/>
        <dbReference type="Rhea" id="RHEA-COMP:18572"/>
        <dbReference type="Rhea" id="RHEA-COMP:18581"/>
        <dbReference type="ChEBI" id="CHEBI:15378"/>
        <dbReference type="ChEBI" id="CHEBI:57527"/>
        <dbReference type="ChEBI" id="CHEBI:58189"/>
        <dbReference type="ChEBI" id="CHEBI:194431"/>
        <dbReference type="ChEBI" id="CHEBI:194442"/>
        <dbReference type="EC" id="2.4.1.110"/>
    </reaction>
    <physiologicalReaction direction="left-to-right" evidence="7">
        <dbReference type="Rhea" id="RHEA:12886"/>
    </physiologicalReaction>
</comment>
<dbReference type="InterPro" id="IPR022701">
    <property type="entry name" value="QTMAN_N"/>
</dbReference>
<name>A0A9K3M104_9STRA</name>
<keyword evidence="2" id="KW-0489">Methyltransferase</keyword>
<feature type="domain" description="Glycosyl transferase family 1" evidence="8">
    <location>
        <begin position="237"/>
        <end position="396"/>
    </location>
</feature>
<protein>
    <recommendedName>
        <fullName evidence="6">tRNA-queuosine alpha-mannosyltransferase</fullName>
        <ecNumber evidence="5">2.4.1.110</ecNumber>
    </recommendedName>
</protein>
<dbReference type="GO" id="GO:0003723">
    <property type="term" value="F:RNA binding"/>
    <property type="evidence" value="ECO:0007669"/>
    <property type="project" value="InterPro"/>
</dbReference>
<dbReference type="Proteomes" id="UP000693970">
    <property type="component" value="Unassembled WGS sequence"/>
</dbReference>
<reference evidence="11" key="2">
    <citation type="submission" date="2021-04" db="EMBL/GenBank/DDBJ databases">
        <authorList>
            <person name="Podell S."/>
        </authorList>
    </citation>
    <scope>NUCLEOTIDE SEQUENCE</scope>
    <source>
        <strain evidence="11">Hildebrandi</strain>
    </source>
</reference>
<feature type="domain" description="tRNA-queuosine alpha-mannosyltransferase N-terminal" evidence="10">
    <location>
        <begin position="45"/>
        <end position="202"/>
    </location>
</feature>
<dbReference type="GO" id="GO:0032259">
    <property type="term" value="P:methylation"/>
    <property type="evidence" value="ECO:0007669"/>
    <property type="project" value="UniProtKB-KW"/>
</dbReference>
<evidence type="ECO:0000256" key="7">
    <source>
        <dbReference type="ARBA" id="ARBA00048439"/>
    </source>
</evidence>
<proteinExistence type="inferred from homology"/>
<dbReference type="CDD" id="cd18095">
    <property type="entry name" value="SpoU-like_rRNA-MTase"/>
    <property type="match status" value="1"/>
</dbReference>
<dbReference type="AlphaFoldDB" id="A0A9K3M104"/>
<dbReference type="GO" id="GO:0016438">
    <property type="term" value="F:tRNA-queuosine(34) beta-mannosyltransferase activity"/>
    <property type="evidence" value="ECO:0007669"/>
    <property type="project" value="UniProtKB-EC"/>
</dbReference>
<keyword evidence="4 11" id="KW-0808">Transferase</keyword>
<dbReference type="EMBL" id="JAGRRH010000003">
    <property type="protein sequence ID" value="KAG7371857.1"/>
    <property type="molecule type" value="Genomic_DNA"/>
</dbReference>
<sequence>MVNIHFLVTDFASHRTWIQGYQRYLHSSESGETRITNDASRLNGIQHDIRITLVPGDRWKFRMMAASADLLEQIHMDDELLVVDAMLDVTVLVALLKSSRPAHQCPLVFLYFHENQLTTPFTAQDRDLHKPHPTHWHYGMAHWRSLLVADGCIFNSHTHRDAFSQALPKCLNEQCPRDTVEWHLTKCQELLSTKCGVLQYGLDLDELLLLLDDVDTKSETPHRNNVWVDPINNQRIPIILWNARLEEDKNPAAFVTLLDEITKALVPFRLIILGTDPSNGQKWYHVLHEKFGNCIIHMGWCQDRSEYAHWLSQASVVVSTANHETFGISVVESVHCGALPLLPKRLSYPEIFQELQDVEDRYFYKEVTQDGVEKLISLLQIVATDPNAHNQLRNSAQHATKKYRWPVMGTVYDQFFAHLAKGNSIVDAENQSKLLSQSLAKRGVDGFAAECDLSRETTNDPVVIPITDPNDSRTQLFRPKSLRDHRGYNDQLSELRSRGIQPALHGGRRAMVRMLEAIGFGANIHPISFLTTPELSSTVLVPAVERSNRAIVSMNGATNDMPPIYTADKDLLDTIRGQKVNSGDAILSMVQFPMESPLDELLAHPPILVLENVRNAENVGSILRTAFCLGIRSVVASSTAWAALKDSRAARCSMGTMYYHRYFQAVESSTCNTKGSSEGETLVDTIQRIRNSGIRVYGIEIGDNAKPIAPHGSALNWAAVMGNEDLGLSDTVAVSCDQIVYIPQAAGDSLNVGHAAAIAMFELGREGPKVEHDGLAACT</sequence>
<feature type="domain" description="tRNA/rRNA methyltransferase SpoU type" evidence="9">
    <location>
        <begin position="607"/>
        <end position="761"/>
    </location>
</feature>
<evidence type="ECO:0000256" key="2">
    <source>
        <dbReference type="ARBA" id="ARBA00022603"/>
    </source>
</evidence>
<accession>A0A9K3M104</accession>
<evidence type="ECO:0000256" key="5">
    <source>
        <dbReference type="ARBA" id="ARBA00044517"/>
    </source>
</evidence>
<organism evidence="11 12">
    <name type="scientific">Nitzschia inconspicua</name>
    <dbReference type="NCBI Taxonomy" id="303405"/>
    <lineage>
        <taxon>Eukaryota</taxon>
        <taxon>Sar</taxon>
        <taxon>Stramenopiles</taxon>
        <taxon>Ochrophyta</taxon>
        <taxon>Bacillariophyta</taxon>
        <taxon>Bacillariophyceae</taxon>
        <taxon>Bacillariophycidae</taxon>
        <taxon>Bacillariales</taxon>
        <taxon>Bacillariaceae</taxon>
        <taxon>Nitzschia</taxon>
    </lineage>
</organism>
<reference evidence="11" key="1">
    <citation type="journal article" date="2021" name="Sci. Rep.">
        <title>Diploid genomic architecture of Nitzschia inconspicua, an elite biomass production diatom.</title>
        <authorList>
            <person name="Oliver A."/>
            <person name="Podell S."/>
            <person name="Pinowska A."/>
            <person name="Traller J.C."/>
            <person name="Smith S.R."/>
            <person name="McClure R."/>
            <person name="Beliaev A."/>
            <person name="Bohutskyi P."/>
            <person name="Hill E.A."/>
            <person name="Rabines A."/>
            <person name="Zheng H."/>
            <person name="Allen L.Z."/>
            <person name="Kuo A."/>
            <person name="Grigoriev I.V."/>
            <person name="Allen A.E."/>
            <person name="Hazlebeck D."/>
            <person name="Allen E.E."/>
        </authorList>
    </citation>
    <scope>NUCLEOTIDE SEQUENCE</scope>
    <source>
        <strain evidence="11">Hildebrandi</strain>
    </source>
</reference>
<evidence type="ECO:0000256" key="1">
    <source>
        <dbReference type="ARBA" id="ARBA00009481"/>
    </source>
</evidence>
<comment type="similarity">
    <text evidence="1">Belongs to the glycosyltransferase group 1 family. Glycosyltransferase 4 subfamily.</text>
</comment>
<keyword evidence="12" id="KW-1185">Reference proteome</keyword>
<evidence type="ECO:0000313" key="11">
    <source>
        <dbReference type="EMBL" id="KAG7371857.1"/>
    </source>
</evidence>
<dbReference type="GO" id="GO:0006396">
    <property type="term" value="P:RNA processing"/>
    <property type="evidence" value="ECO:0007669"/>
    <property type="project" value="InterPro"/>
</dbReference>
<dbReference type="Pfam" id="PF00534">
    <property type="entry name" value="Glycos_transf_1"/>
    <property type="match status" value="1"/>
</dbReference>
<dbReference type="GO" id="GO:0008173">
    <property type="term" value="F:RNA methyltransferase activity"/>
    <property type="evidence" value="ECO:0007669"/>
    <property type="project" value="InterPro"/>
</dbReference>
<dbReference type="PANTHER" id="PTHR13615">
    <property type="entry name" value="GLYCOSYLTRANSFERASE-LIKE 1"/>
    <property type="match status" value="1"/>
</dbReference>
<keyword evidence="3" id="KW-0328">Glycosyltransferase</keyword>